<dbReference type="GO" id="GO:0006457">
    <property type="term" value="P:protein folding"/>
    <property type="evidence" value="ECO:0007669"/>
    <property type="project" value="TreeGrafter"/>
</dbReference>
<dbReference type="EMBL" id="JARGDH010000004">
    <property type="protein sequence ID" value="KAL0269409.1"/>
    <property type="molecule type" value="Genomic_DNA"/>
</dbReference>
<keyword evidence="1" id="KW-0677">Repeat</keyword>
<evidence type="ECO:0000256" key="3">
    <source>
        <dbReference type="ARBA" id="ARBA00023602"/>
    </source>
</evidence>
<dbReference type="InterPro" id="IPR019734">
    <property type="entry name" value="TPR_rpt"/>
</dbReference>
<reference evidence="5" key="1">
    <citation type="journal article" date="2024" name="Gigascience">
        <title>Chromosome-level genome of the poultry shaft louse Menopon gallinae provides insight into the host-switching and adaptive evolution of parasitic lice.</title>
        <authorList>
            <person name="Xu Y."/>
            <person name="Ma L."/>
            <person name="Liu S."/>
            <person name="Liang Y."/>
            <person name="Liu Q."/>
            <person name="He Z."/>
            <person name="Tian L."/>
            <person name="Duan Y."/>
            <person name="Cai W."/>
            <person name="Li H."/>
            <person name="Song F."/>
        </authorList>
    </citation>
    <scope>NUCLEOTIDE SEQUENCE</scope>
    <source>
        <strain evidence="5">Cailab_2023a</strain>
    </source>
</reference>
<comment type="caution">
    <text evidence="5">The sequence shown here is derived from an EMBL/GenBank/DDBJ whole genome shotgun (WGS) entry which is preliminary data.</text>
</comment>
<proteinExistence type="inferred from homology"/>
<dbReference type="InterPro" id="IPR011990">
    <property type="entry name" value="TPR-like_helical_dom_sf"/>
</dbReference>
<dbReference type="PANTHER" id="PTHR46035:SF1">
    <property type="entry name" value="TETRATRICOPEPTIDE REPEAT PROTEIN 4"/>
    <property type="match status" value="1"/>
</dbReference>
<dbReference type="PANTHER" id="PTHR46035">
    <property type="entry name" value="TETRATRICOPEPTIDE REPEAT PROTEIN 4"/>
    <property type="match status" value="1"/>
</dbReference>
<dbReference type="Gene3D" id="1.25.40.10">
    <property type="entry name" value="Tetratricopeptide repeat domain"/>
    <property type="match status" value="1"/>
</dbReference>
<name>A0AAW2HI22_9NEOP</name>
<dbReference type="AlphaFoldDB" id="A0AAW2HI22"/>
<dbReference type="Pfam" id="PF18972">
    <property type="entry name" value="Wheel"/>
    <property type="match status" value="1"/>
</dbReference>
<feature type="domain" description="Cns1/TTC4 wheel" evidence="4">
    <location>
        <begin position="272"/>
        <end position="379"/>
    </location>
</feature>
<gene>
    <name evidence="5" type="ORF">PYX00_007153</name>
</gene>
<organism evidence="5">
    <name type="scientific">Menopon gallinae</name>
    <name type="common">poultry shaft louse</name>
    <dbReference type="NCBI Taxonomy" id="328185"/>
    <lineage>
        <taxon>Eukaryota</taxon>
        <taxon>Metazoa</taxon>
        <taxon>Ecdysozoa</taxon>
        <taxon>Arthropoda</taxon>
        <taxon>Hexapoda</taxon>
        <taxon>Insecta</taxon>
        <taxon>Pterygota</taxon>
        <taxon>Neoptera</taxon>
        <taxon>Paraneoptera</taxon>
        <taxon>Psocodea</taxon>
        <taxon>Troctomorpha</taxon>
        <taxon>Phthiraptera</taxon>
        <taxon>Amblycera</taxon>
        <taxon>Menoponidae</taxon>
        <taxon>Menopon</taxon>
    </lineage>
</organism>
<dbReference type="GO" id="GO:0051879">
    <property type="term" value="F:Hsp90 protein binding"/>
    <property type="evidence" value="ECO:0007669"/>
    <property type="project" value="InterPro"/>
</dbReference>
<keyword evidence="2" id="KW-0802">TPR repeat</keyword>
<dbReference type="GO" id="GO:0030544">
    <property type="term" value="F:Hsp70 protein binding"/>
    <property type="evidence" value="ECO:0007669"/>
    <property type="project" value="TreeGrafter"/>
</dbReference>
<protein>
    <recommendedName>
        <fullName evidence="4">Cns1/TTC4 wheel domain-containing protein</fullName>
    </recommendedName>
</protein>
<dbReference type="CDD" id="cd21380">
    <property type="entry name" value="CTWD_Cns1"/>
    <property type="match status" value="1"/>
</dbReference>
<evidence type="ECO:0000313" key="5">
    <source>
        <dbReference type="EMBL" id="KAL0269409.1"/>
    </source>
</evidence>
<evidence type="ECO:0000259" key="4">
    <source>
        <dbReference type="Pfam" id="PF18972"/>
    </source>
</evidence>
<dbReference type="Pfam" id="PF14559">
    <property type="entry name" value="TPR_19"/>
    <property type="match status" value="1"/>
</dbReference>
<dbReference type="GO" id="GO:0005829">
    <property type="term" value="C:cytosol"/>
    <property type="evidence" value="ECO:0007669"/>
    <property type="project" value="TreeGrafter"/>
</dbReference>
<dbReference type="SMART" id="SM00028">
    <property type="entry name" value="TPR"/>
    <property type="match status" value="3"/>
</dbReference>
<accession>A0AAW2HI22</accession>
<comment type="similarity">
    <text evidence="3">Belongs to the TTC4 family.</text>
</comment>
<sequence length="385" mass="44710">MNGDGSTTAKRKKPMTDEERLELAAKLDKELDDFIAGLEKKSYTEGWPEDRWEEEMEKHPFFMKELPKDGSVPPLLEGIQQLKYDPNENTPLELATSYKEDGNFNFKYKKYRMAIISYTEGLKANCGDDKMEAQLYGNRAAAQFFLGNYRSCLNDCQKALKRDPSHVKVKIRATQCYVKLKMFDEAIAYCDEMLESNPDDANVLKIRKEAVSGKKIEERNIRRRECVEKILQTKRELVKAAVAKRNIPLDMEEEDILESLKLADQKPVLEDDVLSWPVYFLYPEFSTSDFIEQFNENSTFMDHFEEIFVVPPPWDPEYNYRPEDLTLYFEGYDKSTVYPVNPNDTLGSVLSSGKFYVRDWKPSFLVFVKGSVAEANFLKNYKVLS</sequence>
<dbReference type="GO" id="GO:0005634">
    <property type="term" value="C:nucleus"/>
    <property type="evidence" value="ECO:0007669"/>
    <property type="project" value="TreeGrafter"/>
</dbReference>
<dbReference type="InterPro" id="IPR044059">
    <property type="entry name" value="Csn1/TTC4_wheel"/>
</dbReference>
<evidence type="ECO:0000256" key="2">
    <source>
        <dbReference type="ARBA" id="ARBA00022803"/>
    </source>
</evidence>
<evidence type="ECO:0000256" key="1">
    <source>
        <dbReference type="ARBA" id="ARBA00022737"/>
    </source>
</evidence>
<dbReference type="SUPFAM" id="SSF48452">
    <property type="entry name" value="TPR-like"/>
    <property type="match status" value="1"/>
</dbReference>